<evidence type="ECO:0000256" key="1">
    <source>
        <dbReference type="ARBA" id="ARBA00004236"/>
    </source>
</evidence>
<comment type="subcellular location">
    <subcellularLocation>
        <location evidence="1">Cell membrane</location>
    </subcellularLocation>
</comment>
<dbReference type="SMART" id="SM00409">
    <property type="entry name" value="IG"/>
    <property type="match status" value="4"/>
</dbReference>
<dbReference type="PROSITE" id="PS50853">
    <property type="entry name" value="FN3"/>
    <property type="match status" value="2"/>
</dbReference>
<dbReference type="InterPro" id="IPR003598">
    <property type="entry name" value="Ig_sub2"/>
</dbReference>
<evidence type="ECO:0000256" key="9">
    <source>
        <dbReference type="SAM" id="Phobius"/>
    </source>
</evidence>
<dbReference type="SUPFAM" id="SSF48726">
    <property type="entry name" value="Immunoglobulin"/>
    <property type="match status" value="4"/>
</dbReference>
<dbReference type="InterPro" id="IPR036116">
    <property type="entry name" value="FN3_sf"/>
</dbReference>
<evidence type="ECO:0000313" key="10">
    <source>
        <dbReference type="EMBL" id="KPM06003.1"/>
    </source>
</evidence>
<organism evidence="10 11">
    <name type="scientific">Sarcoptes scabiei</name>
    <name type="common">Itch mite</name>
    <name type="synonym">Acarus scabiei</name>
    <dbReference type="NCBI Taxonomy" id="52283"/>
    <lineage>
        <taxon>Eukaryota</taxon>
        <taxon>Metazoa</taxon>
        <taxon>Ecdysozoa</taxon>
        <taxon>Arthropoda</taxon>
        <taxon>Chelicerata</taxon>
        <taxon>Arachnida</taxon>
        <taxon>Acari</taxon>
        <taxon>Acariformes</taxon>
        <taxon>Sarcoptiformes</taxon>
        <taxon>Astigmata</taxon>
        <taxon>Psoroptidia</taxon>
        <taxon>Sarcoptoidea</taxon>
        <taxon>Sarcoptidae</taxon>
        <taxon>Sarcoptinae</taxon>
        <taxon>Sarcoptes</taxon>
    </lineage>
</organism>
<keyword evidence="4 9" id="KW-0472">Membrane</keyword>
<sequence>MTQSSKIVCSRHRNAASISQNNRNLPSGIIGDIEEDQNLSKNRLHFVSEPESIWTSADGRKVIFKCVISPPEATIKWLLNGTIITNESYEWIKINDNKLTIRLHQQNQKSFEIDLPPQNEEEFYDRNTDDEQNDSDDDNHFLKSNRASNQNINLQGVVFQCVAELDGLVIVSQPAKLIIAKLDSFDSNQEDQDIVAIAGNNVMIPCDLPHSIPLAVAEFEFNNKTIINNNNNPQGHYRILPSGHLLIVNAKPSDSGSYRCIAHNPFLQEKMFANYLIRLKVTKHKQATADIKRLKFTLFPKQQITAILETNITLECVAHGFPVPKISWTKLNGELPKSRSFIDNGVLIITSVQKEDEGNYSCSVFNSKSTQESTTELKIYEMPQIQQDDYEVIEIDDGQNHELRCDAKGQPRPLISWLHNGYFIDPQITNDVLFNQDQTEIRIINADPRIHSGIYQCFATNELGTTYAIKVIRFKRSISNSPKQMDHKKLIESSQQESNRESNIYHDQSSDFDDGLIDFNDGNVGATINGNENYDENVGHKRKKDRNKNVKLIPPSKPEISKLNDDSVIVRWSVPKNTGLPIMFFKVQYRELGHGNWMTVDVDIPPHITSYSVCCLNSNSTYRFRIAAVYSNDDNKNGKSSNKFVFQKDPLIKRPIHPPTILNASSLSSNEIVVVWDYFNLDMQPIDGFFIHYRAVDSAGQYLMVSVTGSEIRQQNVSFLLPNTAYEIKMQSFNDGGTSEFSNIYTIKTLPVKSVMKEKDKNFGPKLPPSIETNGAEKFFTLDMMRLIAFVTIAIAATLILIACLAVCFIRQKSRQSSKIRKEKIKSPSDYYFTSINNYDRRLSKGQLKMISTAQSGDHLASKEENDSESNGHPPNSKQQSSPLPNNHQLTTDASMSFNRRNYYRNSLSYSTHHIYSSNNNIKTANECFNGNAIGTIATIDRKRSIKHSLPSDVLKQYSNNHKINGINLEHLPSSSNHQTLQSNHDLLHSNHHLNSTNHQHHSTSFTRLNGTLERKRRSRHDLNGIDKTIQNRNSANYLLTNSIVDNLINNIANNDRHQSNKNNIDVNSHSPASNGNRFVIMQSSC</sequence>
<dbReference type="OrthoDB" id="9998697at2759"/>
<dbReference type="InterPro" id="IPR013783">
    <property type="entry name" value="Ig-like_fold"/>
</dbReference>
<dbReference type="GO" id="GO:0007399">
    <property type="term" value="P:nervous system development"/>
    <property type="evidence" value="ECO:0007669"/>
    <property type="project" value="TreeGrafter"/>
</dbReference>
<gene>
    <name evidence="10" type="ORF">QR98_0044760</name>
</gene>
<proteinExistence type="predicted"/>
<keyword evidence="3" id="KW-0677">Repeat</keyword>
<dbReference type="PANTHER" id="PTHR44170">
    <property type="entry name" value="PROTEIN SIDEKICK"/>
    <property type="match status" value="1"/>
</dbReference>
<evidence type="ECO:0000256" key="3">
    <source>
        <dbReference type="ARBA" id="ARBA00022737"/>
    </source>
</evidence>
<dbReference type="SUPFAM" id="SSF49265">
    <property type="entry name" value="Fibronectin type III"/>
    <property type="match status" value="1"/>
</dbReference>
<feature type="transmembrane region" description="Helical" evidence="9">
    <location>
        <begin position="787"/>
        <end position="810"/>
    </location>
</feature>
<feature type="compositionally biased region" description="Polar residues" evidence="8">
    <location>
        <begin position="869"/>
        <end position="891"/>
    </location>
</feature>
<keyword evidence="9" id="KW-0812">Transmembrane</keyword>
<dbReference type="InterPro" id="IPR007110">
    <property type="entry name" value="Ig-like_dom"/>
</dbReference>
<evidence type="ECO:0000256" key="6">
    <source>
        <dbReference type="ARBA" id="ARBA00023180"/>
    </source>
</evidence>
<dbReference type="SMART" id="SM00060">
    <property type="entry name" value="FN3"/>
    <property type="match status" value="2"/>
</dbReference>
<dbReference type="Pfam" id="PF00041">
    <property type="entry name" value="fn3"/>
    <property type="match status" value="2"/>
</dbReference>
<evidence type="ECO:0000256" key="2">
    <source>
        <dbReference type="ARBA" id="ARBA00022475"/>
    </source>
</evidence>
<evidence type="ECO:0000256" key="8">
    <source>
        <dbReference type="SAM" id="MobiDB-lite"/>
    </source>
</evidence>
<feature type="region of interest" description="Disordered" evidence="8">
    <location>
        <begin position="116"/>
        <end position="143"/>
    </location>
</feature>
<dbReference type="EMBL" id="JXLN01010600">
    <property type="protein sequence ID" value="KPM06003.1"/>
    <property type="molecule type" value="Genomic_DNA"/>
</dbReference>
<dbReference type="AlphaFoldDB" id="A0A132A4X5"/>
<dbReference type="PROSITE" id="PS50835">
    <property type="entry name" value="IG_LIKE"/>
    <property type="match status" value="2"/>
</dbReference>
<dbReference type="Pfam" id="PF07679">
    <property type="entry name" value="I-set"/>
    <property type="match status" value="1"/>
</dbReference>
<dbReference type="VEuPathDB" id="VectorBase:SSCA006831"/>
<dbReference type="PANTHER" id="PTHR44170:SF54">
    <property type="entry name" value="FI24025P1"/>
    <property type="match status" value="1"/>
</dbReference>
<dbReference type="InterPro" id="IPR003599">
    <property type="entry name" value="Ig_sub"/>
</dbReference>
<dbReference type="GO" id="GO:0005886">
    <property type="term" value="C:plasma membrane"/>
    <property type="evidence" value="ECO:0007669"/>
    <property type="project" value="UniProtKB-SubCell"/>
</dbReference>
<keyword evidence="9" id="KW-1133">Transmembrane helix</keyword>
<dbReference type="FunFam" id="2.60.40.10:FF:000005">
    <property type="entry name" value="Neuronal cell adhesion molecule"/>
    <property type="match status" value="1"/>
</dbReference>
<evidence type="ECO:0000256" key="7">
    <source>
        <dbReference type="ARBA" id="ARBA00023319"/>
    </source>
</evidence>
<dbReference type="GO" id="GO:0009653">
    <property type="term" value="P:anatomical structure morphogenesis"/>
    <property type="evidence" value="ECO:0007669"/>
    <property type="project" value="UniProtKB-ARBA"/>
</dbReference>
<dbReference type="Pfam" id="PF13927">
    <property type="entry name" value="Ig_3"/>
    <property type="match status" value="1"/>
</dbReference>
<dbReference type="GO" id="GO:0030154">
    <property type="term" value="P:cell differentiation"/>
    <property type="evidence" value="ECO:0007669"/>
    <property type="project" value="UniProtKB-ARBA"/>
</dbReference>
<name>A0A132A4X5_SARSC</name>
<dbReference type="Gene3D" id="2.60.40.10">
    <property type="entry name" value="Immunoglobulins"/>
    <property type="match status" value="6"/>
</dbReference>
<accession>A0A132A4X5</accession>
<dbReference type="GO" id="GO:0098609">
    <property type="term" value="P:cell-cell adhesion"/>
    <property type="evidence" value="ECO:0007669"/>
    <property type="project" value="UniProtKB-ARBA"/>
</dbReference>
<feature type="region of interest" description="Disordered" evidence="8">
    <location>
        <begin position="994"/>
        <end position="1020"/>
    </location>
</feature>
<comment type="caution">
    <text evidence="10">The sequence shown here is derived from an EMBL/GenBank/DDBJ whole genome shotgun (WGS) entry which is preliminary data.</text>
</comment>
<dbReference type="InterPro" id="IPR013098">
    <property type="entry name" value="Ig_I-set"/>
</dbReference>
<dbReference type="Proteomes" id="UP000616769">
    <property type="component" value="Unassembled WGS sequence"/>
</dbReference>
<keyword evidence="7" id="KW-0393">Immunoglobulin domain</keyword>
<evidence type="ECO:0000256" key="4">
    <source>
        <dbReference type="ARBA" id="ARBA00023136"/>
    </source>
</evidence>
<dbReference type="InterPro" id="IPR036179">
    <property type="entry name" value="Ig-like_dom_sf"/>
</dbReference>
<reference evidence="10 11" key="1">
    <citation type="journal article" date="2015" name="Parasit. Vectors">
        <title>Draft genome of the scabies mite.</title>
        <authorList>
            <person name="Rider S.D.Jr."/>
            <person name="Morgan M.S."/>
            <person name="Arlian L.G."/>
        </authorList>
    </citation>
    <scope>NUCLEOTIDE SEQUENCE [LARGE SCALE GENOMIC DNA]</scope>
    <source>
        <strain evidence="10">Arlian Lab</strain>
    </source>
</reference>
<feature type="region of interest" description="Disordered" evidence="8">
    <location>
        <begin position="854"/>
        <end position="891"/>
    </location>
</feature>
<evidence type="ECO:0000313" key="11">
    <source>
        <dbReference type="Proteomes" id="UP000616769"/>
    </source>
</evidence>
<feature type="region of interest" description="Disordered" evidence="8">
    <location>
        <begin position="483"/>
        <end position="507"/>
    </location>
</feature>
<dbReference type="CDD" id="cd00063">
    <property type="entry name" value="FN3"/>
    <property type="match status" value="2"/>
</dbReference>
<dbReference type="Pfam" id="PF00047">
    <property type="entry name" value="ig"/>
    <property type="match status" value="1"/>
</dbReference>
<dbReference type="InterPro" id="IPR003961">
    <property type="entry name" value="FN3_dom"/>
</dbReference>
<keyword evidence="2" id="KW-1003">Cell membrane</keyword>
<keyword evidence="5" id="KW-1015">Disulfide bond</keyword>
<dbReference type="InterPro" id="IPR013151">
    <property type="entry name" value="Immunoglobulin_dom"/>
</dbReference>
<keyword evidence="6" id="KW-0325">Glycoprotein</keyword>
<dbReference type="SMART" id="SM00408">
    <property type="entry name" value="IGc2"/>
    <property type="match status" value="3"/>
</dbReference>
<evidence type="ECO:0000256" key="5">
    <source>
        <dbReference type="ARBA" id="ARBA00023157"/>
    </source>
</evidence>
<protein>
    <submittedName>
        <fullName evidence="10">Interference hedgehog-like protein</fullName>
    </submittedName>
</protein>